<comment type="pathway">
    <text evidence="2">Glycolipid biosynthesis; glycosylphosphatidylinositol-anchor biosynthesis.</text>
</comment>
<keyword evidence="4" id="KW-0328">Glycosyltransferase</keyword>
<comment type="caution">
    <text evidence="12">The sequence shown here is derived from an EMBL/GenBank/DDBJ whole genome shotgun (WGS) entry which is preliminary data.</text>
</comment>
<evidence type="ECO:0000256" key="11">
    <source>
        <dbReference type="SAM" id="Phobius"/>
    </source>
</evidence>
<feature type="transmembrane region" description="Helical" evidence="11">
    <location>
        <begin position="392"/>
        <end position="412"/>
    </location>
</feature>
<evidence type="ECO:0000256" key="10">
    <source>
        <dbReference type="SAM" id="MobiDB-lite"/>
    </source>
</evidence>
<keyword evidence="8 11" id="KW-1133">Transmembrane helix</keyword>
<evidence type="ECO:0000256" key="9">
    <source>
        <dbReference type="ARBA" id="ARBA00023136"/>
    </source>
</evidence>
<evidence type="ECO:0000256" key="7">
    <source>
        <dbReference type="ARBA" id="ARBA00022824"/>
    </source>
</evidence>
<feature type="transmembrane region" description="Helical" evidence="11">
    <location>
        <begin position="199"/>
        <end position="228"/>
    </location>
</feature>
<evidence type="ECO:0000256" key="5">
    <source>
        <dbReference type="ARBA" id="ARBA00022679"/>
    </source>
</evidence>
<comment type="subcellular location">
    <subcellularLocation>
        <location evidence="1">Endoplasmic reticulum membrane</location>
        <topology evidence="1">Multi-pass membrane protein</topology>
    </subcellularLocation>
</comment>
<organism evidence="12 13">
    <name type="scientific">Rhizocola hellebori</name>
    <dbReference type="NCBI Taxonomy" id="1392758"/>
    <lineage>
        <taxon>Bacteria</taxon>
        <taxon>Bacillati</taxon>
        <taxon>Actinomycetota</taxon>
        <taxon>Actinomycetes</taxon>
        <taxon>Micromonosporales</taxon>
        <taxon>Micromonosporaceae</taxon>
        <taxon>Rhizocola</taxon>
    </lineage>
</organism>
<keyword evidence="13" id="KW-1185">Reference proteome</keyword>
<evidence type="ECO:0000256" key="6">
    <source>
        <dbReference type="ARBA" id="ARBA00022692"/>
    </source>
</evidence>
<proteinExistence type="predicted"/>
<evidence type="ECO:0000256" key="2">
    <source>
        <dbReference type="ARBA" id="ARBA00004687"/>
    </source>
</evidence>
<feature type="region of interest" description="Disordered" evidence="10">
    <location>
        <begin position="1"/>
        <end position="22"/>
    </location>
</feature>
<keyword evidence="3" id="KW-0337">GPI-anchor biosynthesis</keyword>
<sequence length="414" mass="46010">MPDSEATTLTPSPASVSADAGPKPKNEIWQRWQESFLAGFAVWAIGLVTYYVVTAVSWLPTEDLTSKAGAPPATFGELLSSWHRWDTTWYVIIADFGYHFDGNSTAFFPLYPMLVRGANYVVAGGSFEAAIVVSLIACLAALVMMHRLSAEMLGRADARRATFYLLAFPTGFYLVAAYTESLFLALAIGSLYWMRRGHWWWAGVLGAFASATRMAGVMLAAAFAYEYLRQRGFSWRKVRFDALGIALVPAGLGVYMAYLAVSFGDPFRFLKSQEVWFHYGYTNPLTTIKDVFLLIHRTEPLYGPTTVRNIINLTAALGVLVILALVLAGPWRLGADHAYLVIFAAIVILMPLSNPIRAHYPLSSMWRFALECTVVFMWLARRGRNHTFDRAYLAIALALQGAMVVTFVQNQFVA</sequence>
<feature type="transmembrane region" description="Helical" evidence="11">
    <location>
        <begin position="338"/>
        <end position="356"/>
    </location>
</feature>
<keyword evidence="5" id="KW-0808">Transferase</keyword>
<evidence type="ECO:0000256" key="4">
    <source>
        <dbReference type="ARBA" id="ARBA00022676"/>
    </source>
</evidence>
<name>A0A8J3VML7_9ACTN</name>
<accession>A0A8J3VML7</accession>
<feature type="transmembrane region" description="Helical" evidence="11">
    <location>
        <begin position="163"/>
        <end position="193"/>
    </location>
</feature>
<evidence type="ECO:0000256" key="1">
    <source>
        <dbReference type="ARBA" id="ARBA00004477"/>
    </source>
</evidence>
<dbReference type="GO" id="GO:0031501">
    <property type="term" value="C:mannosyltransferase complex"/>
    <property type="evidence" value="ECO:0007669"/>
    <property type="project" value="TreeGrafter"/>
</dbReference>
<dbReference type="PANTHER" id="PTHR12468:SF2">
    <property type="entry name" value="GPI MANNOSYLTRANSFERASE 2"/>
    <property type="match status" value="1"/>
</dbReference>
<dbReference type="EMBL" id="BONY01000125">
    <property type="protein sequence ID" value="GIH11263.1"/>
    <property type="molecule type" value="Genomic_DNA"/>
</dbReference>
<dbReference type="GO" id="GO:0016020">
    <property type="term" value="C:membrane"/>
    <property type="evidence" value="ECO:0007669"/>
    <property type="project" value="GOC"/>
</dbReference>
<evidence type="ECO:0000313" key="13">
    <source>
        <dbReference type="Proteomes" id="UP000612899"/>
    </source>
</evidence>
<evidence type="ECO:0000256" key="3">
    <source>
        <dbReference type="ARBA" id="ARBA00022502"/>
    </source>
</evidence>
<dbReference type="GO" id="GO:0006506">
    <property type="term" value="P:GPI anchor biosynthetic process"/>
    <property type="evidence" value="ECO:0007669"/>
    <property type="project" value="UniProtKB-UniPathway"/>
</dbReference>
<feature type="transmembrane region" description="Helical" evidence="11">
    <location>
        <begin position="36"/>
        <end position="59"/>
    </location>
</feature>
<dbReference type="InterPro" id="IPR007315">
    <property type="entry name" value="PIG-V/Gpi18"/>
</dbReference>
<feature type="compositionally biased region" description="Polar residues" evidence="10">
    <location>
        <begin position="1"/>
        <end position="15"/>
    </location>
</feature>
<protein>
    <recommendedName>
        <fullName evidence="14">Glycosyltransferase RgtA/B/C/D-like domain-containing protein</fullName>
    </recommendedName>
</protein>
<keyword evidence="9 11" id="KW-0472">Membrane</keyword>
<dbReference type="GO" id="GO:0000009">
    <property type="term" value="F:alpha-1,6-mannosyltransferase activity"/>
    <property type="evidence" value="ECO:0007669"/>
    <property type="project" value="InterPro"/>
</dbReference>
<dbReference type="UniPathway" id="UPA00196"/>
<reference evidence="12" key="1">
    <citation type="submission" date="2021-01" db="EMBL/GenBank/DDBJ databases">
        <title>Whole genome shotgun sequence of Rhizocola hellebori NBRC 109834.</title>
        <authorList>
            <person name="Komaki H."/>
            <person name="Tamura T."/>
        </authorList>
    </citation>
    <scope>NUCLEOTIDE SEQUENCE</scope>
    <source>
        <strain evidence="12">NBRC 109834</strain>
    </source>
</reference>
<dbReference type="PANTHER" id="PTHR12468">
    <property type="entry name" value="GPI MANNOSYLTRANSFERASE 2"/>
    <property type="match status" value="1"/>
</dbReference>
<evidence type="ECO:0008006" key="14">
    <source>
        <dbReference type="Google" id="ProtNLM"/>
    </source>
</evidence>
<feature type="transmembrane region" description="Helical" evidence="11">
    <location>
        <begin position="310"/>
        <end position="331"/>
    </location>
</feature>
<evidence type="ECO:0000256" key="8">
    <source>
        <dbReference type="ARBA" id="ARBA00022989"/>
    </source>
</evidence>
<gene>
    <name evidence="12" type="ORF">Rhe02_93300</name>
</gene>
<keyword evidence="6 11" id="KW-0812">Transmembrane</keyword>
<evidence type="ECO:0000313" key="12">
    <source>
        <dbReference type="EMBL" id="GIH11263.1"/>
    </source>
</evidence>
<feature type="transmembrane region" description="Helical" evidence="11">
    <location>
        <begin position="120"/>
        <end position="143"/>
    </location>
</feature>
<keyword evidence="7" id="KW-0256">Endoplasmic reticulum</keyword>
<dbReference type="RefSeq" id="WP_203914981.1">
    <property type="nucleotide sequence ID" value="NZ_BONY01000125.1"/>
</dbReference>
<dbReference type="Pfam" id="PF04188">
    <property type="entry name" value="Mannosyl_trans2"/>
    <property type="match status" value="1"/>
</dbReference>
<dbReference type="Proteomes" id="UP000612899">
    <property type="component" value="Unassembled WGS sequence"/>
</dbReference>
<dbReference type="GO" id="GO:0004376">
    <property type="term" value="F:GPI mannosyltransferase activity"/>
    <property type="evidence" value="ECO:0007669"/>
    <property type="project" value="InterPro"/>
</dbReference>
<feature type="transmembrane region" description="Helical" evidence="11">
    <location>
        <begin position="240"/>
        <end position="261"/>
    </location>
</feature>
<dbReference type="AlphaFoldDB" id="A0A8J3VML7"/>